<dbReference type="PROSITE" id="PS50041">
    <property type="entry name" value="C_TYPE_LECTIN_2"/>
    <property type="match status" value="1"/>
</dbReference>
<dbReference type="InterPro" id="IPR016187">
    <property type="entry name" value="CTDL_fold"/>
</dbReference>
<dbReference type="Proteomes" id="UP000504633">
    <property type="component" value="Unplaced"/>
</dbReference>
<dbReference type="CDD" id="cd00037">
    <property type="entry name" value="CLECT"/>
    <property type="match status" value="1"/>
</dbReference>
<name>A0A6J1M5Q2_DROHY</name>
<protein>
    <submittedName>
        <fullName evidence="3">C-type lectin BML-1</fullName>
    </submittedName>
</protein>
<organism evidence="2 3">
    <name type="scientific">Drosophila hydei</name>
    <name type="common">Fruit fly</name>
    <dbReference type="NCBI Taxonomy" id="7224"/>
    <lineage>
        <taxon>Eukaryota</taxon>
        <taxon>Metazoa</taxon>
        <taxon>Ecdysozoa</taxon>
        <taxon>Arthropoda</taxon>
        <taxon>Hexapoda</taxon>
        <taxon>Insecta</taxon>
        <taxon>Pterygota</taxon>
        <taxon>Neoptera</taxon>
        <taxon>Endopterygota</taxon>
        <taxon>Diptera</taxon>
        <taxon>Brachycera</taxon>
        <taxon>Muscomorpha</taxon>
        <taxon>Ephydroidea</taxon>
        <taxon>Drosophilidae</taxon>
        <taxon>Drosophila</taxon>
    </lineage>
</organism>
<accession>A0A6J1M5Q2</accession>
<dbReference type="InterPro" id="IPR050111">
    <property type="entry name" value="C-type_lectin/snaclec_domain"/>
</dbReference>
<reference evidence="3" key="1">
    <citation type="submission" date="2025-08" db="UniProtKB">
        <authorList>
            <consortium name="RefSeq"/>
        </authorList>
    </citation>
    <scope>IDENTIFICATION</scope>
    <source>
        <strain evidence="3">15085-1641.00</strain>
        <tissue evidence="3">Whole body</tissue>
    </source>
</reference>
<dbReference type="GeneID" id="111601858"/>
<dbReference type="OrthoDB" id="7357196at2759"/>
<feature type="domain" description="C-type lectin" evidence="1">
    <location>
        <begin position="3"/>
        <end position="128"/>
    </location>
</feature>
<proteinExistence type="predicted"/>
<evidence type="ECO:0000313" key="2">
    <source>
        <dbReference type="Proteomes" id="UP000504633"/>
    </source>
</evidence>
<keyword evidence="2" id="KW-1185">Reference proteome</keyword>
<dbReference type="AlphaFoldDB" id="A0A6J1M5Q2"/>
<dbReference type="InterPro" id="IPR001304">
    <property type="entry name" value="C-type_lectin-like"/>
</dbReference>
<gene>
    <name evidence="3" type="primary">LOC111601858</name>
</gene>
<dbReference type="KEGG" id="dhe:111601858"/>
<evidence type="ECO:0000313" key="3">
    <source>
        <dbReference type="RefSeq" id="XP_023174467.2"/>
    </source>
</evidence>
<dbReference type="InterPro" id="IPR016186">
    <property type="entry name" value="C-type_lectin-like/link_sf"/>
</dbReference>
<dbReference type="Pfam" id="PF00059">
    <property type="entry name" value="Lectin_C"/>
    <property type="match status" value="1"/>
</dbReference>
<dbReference type="PANTHER" id="PTHR22803">
    <property type="entry name" value="MANNOSE, PHOSPHOLIPASE, LECTIN RECEPTOR RELATED"/>
    <property type="match status" value="1"/>
</dbReference>
<dbReference type="SMART" id="SM00034">
    <property type="entry name" value="CLECT"/>
    <property type="match status" value="1"/>
</dbReference>
<evidence type="ECO:0000259" key="1">
    <source>
        <dbReference type="PROSITE" id="PS50041"/>
    </source>
</evidence>
<dbReference type="RefSeq" id="XP_023174467.2">
    <property type="nucleotide sequence ID" value="XM_023318699.2"/>
</dbReference>
<dbReference type="SUPFAM" id="SSF56436">
    <property type="entry name" value="C-type lectin-like"/>
    <property type="match status" value="1"/>
</dbReference>
<sequence length="152" mass="17751">MRLGDKCISVYLDKVNWFDADRKCRSTNANLLTFENDVERSLTTEYLKNMGIISKSYYNDSIWIGINTLGKNRTFVQAKNGKNPNYVRWCTNQPDNDNQECVAYADFAGCNYGYHDYDCTSVFPFVCETKVRHESNYLCLPRNNFVEVYHET</sequence>
<dbReference type="OMA" id="FNDSWRS"/>
<dbReference type="Gene3D" id="3.10.100.10">
    <property type="entry name" value="Mannose-Binding Protein A, subunit A"/>
    <property type="match status" value="1"/>
</dbReference>